<dbReference type="Gene3D" id="3.30.565.10">
    <property type="entry name" value="Histidine kinase-like ATPase, C-terminal domain"/>
    <property type="match status" value="1"/>
</dbReference>
<dbReference type="EMBL" id="CEKZ01000025">
    <property type="protein sequence ID" value="CEQ05417.1"/>
    <property type="molecule type" value="Genomic_DNA"/>
</dbReference>
<organism evidence="3 4">
    <name type="scientific">Paraclostridium sordellii</name>
    <name type="common">Clostridium sordellii</name>
    <dbReference type="NCBI Taxonomy" id="1505"/>
    <lineage>
        <taxon>Bacteria</taxon>
        <taxon>Bacillati</taxon>
        <taxon>Bacillota</taxon>
        <taxon>Clostridia</taxon>
        <taxon>Peptostreptococcales</taxon>
        <taxon>Peptostreptococcaceae</taxon>
        <taxon>Paraclostridium</taxon>
    </lineage>
</organism>
<keyword evidence="3" id="KW-0418">Kinase</keyword>
<dbReference type="Proteomes" id="UP000049127">
    <property type="component" value="Unassembled WGS sequence"/>
</dbReference>
<dbReference type="Pfam" id="PF14501">
    <property type="entry name" value="HATPase_c_5"/>
    <property type="match status" value="1"/>
</dbReference>
<feature type="transmembrane region" description="Helical" evidence="1">
    <location>
        <begin position="94"/>
        <end position="120"/>
    </location>
</feature>
<feature type="transmembrane region" description="Helical" evidence="1">
    <location>
        <begin position="62"/>
        <end position="82"/>
    </location>
</feature>
<feature type="transmembrane region" description="Helical" evidence="1">
    <location>
        <begin position="6"/>
        <end position="27"/>
    </location>
</feature>
<dbReference type="SUPFAM" id="SSF55874">
    <property type="entry name" value="ATPase domain of HSP90 chaperone/DNA topoisomerase II/histidine kinase"/>
    <property type="match status" value="1"/>
</dbReference>
<feature type="domain" description="Sensor histidine kinase NatK-like C-terminal" evidence="2">
    <location>
        <begin position="340"/>
        <end position="443"/>
    </location>
</feature>
<reference evidence="3 4" key="1">
    <citation type="submission" date="2015-01" db="EMBL/GenBank/DDBJ databases">
        <authorList>
            <person name="Aslett A.Martin."/>
            <person name="De Silva Nishadi"/>
        </authorList>
    </citation>
    <scope>NUCLEOTIDE SEQUENCE [LARGE SCALE GENOMIC DNA]</scope>
    <source>
        <strain evidence="3 4">R28058</strain>
    </source>
</reference>
<dbReference type="RefSeq" id="WP_055343187.1">
    <property type="nucleotide sequence ID" value="NZ_CDNI01000025.1"/>
</dbReference>
<feature type="transmembrane region" description="Helical" evidence="1">
    <location>
        <begin position="132"/>
        <end position="152"/>
    </location>
</feature>
<dbReference type="AlphaFoldDB" id="A0A0C7QXS7"/>
<keyword evidence="1" id="KW-0812">Transmembrane</keyword>
<dbReference type="GO" id="GO:0016301">
    <property type="term" value="F:kinase activity"/>
    <property type="evidence" value="ECO:0007669"/>
    <property type="project" value="UniProtKB-KW"/>
</dbReference>
<gene>
    <name evidence="3" type="ORF">R28058_31081</name>
</gene>
<dbReference type="PANTHER" id="PTHR40448:SF1">
    <property type="entry name" value="TWO-COMPONENT SENSOR HISTIDINE KINASE"/>
    <property type="match status" value="1"/>
</dbReference>
<keyword evidence="1" id="KW-1133">Transmembrane helix</keyword>
<accession>A0A0C7QXS7</accession>
<evidence type="ECO:0000256" key="1">
    <source>
        <dbReference type="SAM" id="Phobius"/>
    </source>
</evidence>
<evidence type="ECO:0000313" key="3">
    <source>
        <dbReference type="EMBL" id="CEQ05417.1"/>
    </source>
</evidence>
<keyword evidence="3" id="KW-0808">Transferase</keyword>
<feature type="transmembrane region" description="Helical" evidence="1">
    <location>
        <begin position="164"/>
        <end position="187"/>
    </location>
</feature>
<dbReference type="CDD" id="cd16935">
    <property type="entry name" value="HATPase_AgrC-ComD-like"/>
    <property type="match status" value="1"/>
</dbReference>
<dbReference type="InterPro" id="IPR032834">
    <property type="entry name" value="NatK-like_C"/>
</dbReference>
<dbReference type="PANTHER" id="PTHR40448">
    <property type="entry name" value="TWO-COMPONENT SENSOR HISTIDINE KINASE"/>
    <property type="match status" value="1"/>
</dbReference>
<evidence type="ECO:0000259" key="2">
    <source>
        <dbReference type="Pfam" id="PF14501"/>
    </source>
</evidence>
<dbReference type="OrthoDB" id="1749546at2"/>
<dbReference type="GO" id="GO:0042802">
    <property type="term" value="F:identical protein binding"/>
    <property type="evidence" value="ECO:0007669"/>
    <property type="project" value="TreeGrafter"/>
</dbReference>
<feature type="transmembrane region" description="Helical" evidence="1">
    <location>
        <begin position="207"/>
        <end position="227"/>
    </location>
</feature>
<evidence type="ECO:0000313" key="4">
    <source>
        <dbReference type="Proteomes" id="UP000049127"/>
    </source>
</evidence>
<proteinExistence type="predicted"/>
<dbReference type="InterPro" id="IPR036890">
    <property type="entry name" value="HATPase_C_sf"/>
</dbReference>
<name>A0A0C7QXS7_PARSO</name>
<keyword evidence="1" id="KW-0472">Membrane</keyword>
<sequence length="459" mass="53625">MLEFDFISRVAIGISTFLQYFIFIKILDSLEERKYKKKYLDILFLSIAILDSIVIFNRAVEYYGFISNLKWVSFILFIKLNYQMSNFKVISSYFIYTISYYIIDDLVLTIVSIFVTGHSLYGNDILEKDVDIIFTANNLIMVFVNISFINIIKVIKNTDKEKVNIILIIGCILSNFAVAFMNSLPILTYTLRVDYYDNRLDLFNINITPKLSFMSSILLLMVVFKIIKDIKEKSEENLLKEKVDIQYNYYLNLQESQDRVKRLYHDMNNHMLCIKSMSSDKGDINKYIDSIRKNIDGFKEIYNTGNMILDIILNEKQATCNKNNIDLFCDINFSKCSFIEMTDVCSIFSNILDNAIEACNKVNNNERYIKIRGTVVKSYYVIRCENSKMNKVKIKNNKIITSKKDKFIHGIGLKSVKSSLKKYDGELEIEDFESEFLLQIYIPINKNMTVEDEKEPVVP</sequence>
<feature type="transmembrane region" description="Helical" evidence="1">
    <location>
        <begin position="39"/>
        <end position="56"/>
    </location>
</feature>
<protein>
    <submittedName>
        <fullName evidence="3">Sensor histidine kinase virs</fullName>
    </submittedName>
</protein>